<protein>
    <submittedName>
        <fullName evidence="2">Uncharacterized protein</fullName>
    </submittedName>
</protein>
<organism evidence="1 2">
    <name type="scientific">Romanomermis culicivorax</name>
    <name type="common">Nematode worm</name>
    <dbReference type="NCBI Taxonomy" id="13658"/>
    <lineage>
        <taxon>Eukaryota</taxon>
        <taxon>Metazoa</taxon>
        <taxon>Ecdysozoa</taxon>
        <taxon>Nematoda</taxon>
        <taxon>Enoplea</taxon>
        <taxon>Dorylaimia</taxon>
        <taxon>Mermithida</taxon>
        <taxon>Mermithoidea</taxon>
        <taxon>Mermithidae</taxon>
        <taxon>Romanomermis</taxon>
    </lineage>
</organism>
<dbReference type="Proteomes" id="UP000887565">
    <property type="component" value="Unplaced"/>
</dbReference>
<proteinExistence type="predicted"/>
<sequence length="94" mass="10326">MDSWSSEPVELAPCVLNPAPLLLGAAGACVSAPSPIVSCSYDASTFKLLIFTHIVYNRCDMTFAFNYFSEQNLLCQLAQMSVHKKTLHRNTNKG</sequence>
<accession>A0A915IA92</accession>
<keyword evidence="1" id="KW-1185">Reference proteome</keyword>
<dbReference type="WBParaSite" id="nRc.2.0.1.t10201-RA">
    <property type="protein sequence ID" value="nRc.2.0.1.t10201-RA"/>
    <property type="gene ID" value="nRc.2.0.1.g10201"/>
</dbReference>
<evidence type="ECO:0000313" key="1">
    <source>
        <dbReference type="Proteomes" id="UP000887565"/>
    </source>
</evidence>
<name>A0A915IA92_ROMCU</name>
<reference evidence="2" key="1">
    <citation type="submission" date="2022-11" db="UniProtKB">
        <authorList>
            <consortium name="WormBaseParasite"/>
        </authorList>
    </citation>
    <scope>IDENTIFICATION</scope>
</reference>
<dbReference type="AlphaFoldDB" id="A0A915IA92"/>
<evidence type="ECO:0000313" key="2">
    <source>
        <dbReference type="WBParaSite" id="nRc.2.0.1.t10201-RA"/>
    </source>
</evidence>